<dbReference type="Gene3D" id="1.25.40.10">
    <property type="entry name" value="Tetratricopeptide repeat domain"/>
    <property type="match status" value="1"/>
</dbReference>
<dbReference type="PROSITE" id="PS50005">
    <property type="entry name" value="TPR"/>
    <property type="match status" value="1"/>
</dbReference>
<organism evidence="2 3">
    <name type="scientific">Candidatus Ozemobacter sibiricus</name>
    <dbReference type="NCBI Taxonomy" id="2268124"/>
    <lineage>
        <taxon>Bacteria</taxon>
        <taxon>Candidatus Ozemobacteria</taxon>
        <taxon>Candidatus Ozemobacterales</taxon>
        <taxon>Candidatus Ozemobacteraceae</taxon>
        <taxon>Candidatus Ozemobacter</taxon>
    </lineage>
</organism>
<reference evidence="2 3" key="1">
    <citation type="submission" date="2018-05" db="EMBL/GenBank/DDBJ databases">
        <title>A metagenomic window into the 2 km-deep terrestrial subsurface aquifer revealed taxonomically and functionally diverse microbial community comprising novel uncultured bacterial lineages.</title>
        <authorList>
            <person name="Kadnikov V.V."/>
            <person name="Mardanov A.V."/>
            <person name="Beletsky A.V."/>
            <person name="Banks D."/>
            <person name="Pimenov N.V."/>
            <person name="Frank Y.A."/>
            <person name="Karnachuk O.V."/>
            <person name="Ravin N.V."/>
        </authorList>
    </citation>
    <scope>NUCLEOTIDE SEQUENCE [LARGE SCALE GENOMIC DNA]</scope>
    <source>
        <strain evidence="2">BY5</strain>
    </source>
</reference>
<dbReference type="InterPro" id="IPR049210">
    <property type="entry name" value="DUF6812"/>
</dbReference>
<proteinExistence type="predicted"/>
<evidence type="ECO:0000256" key="1">
    <source>
        <dbReference type="PROSITE-ProRule" id="PRU00339"/>
    </source>
</evidence>
<evidence type="ECO:0000313" key="3">
    <source>
        <dbReference type="Proteomes" id="UP000252355"/>
    </source>
</evidence>
<sequence>MKAHKEKLRVIIYTPHHRIKGEVHLYENSRLTDILNADTATKDFLPVTNVSVTDLRDQSTSEVGFLSINRKFIELVLEDDEAIALDKAKEMIAKRKFTEALQFATRAVKASPSNAEAHYYYGFCLAKTNDLKGARAAFEKCLKLRPEPAIAHQAEEALHTLGS</sequence>
<feature type="repeat" description="TPR" evidence="1">
    <location>
        <begin position="115"/>
        <end position="148"/>
    </location>
</feature>
<dbReference type="Proteomes" id="UP000252355">
    <property type="component" value="Unassembled WGS sequence"/>
</dbReference>
<dbReference type="InterPro" id="IPR019734">
    <property type="entry name" value="TPR_rpt"/>
</dbReference>
<comment type="caution">
    <text evidence="2">The sequence shown here is derived from an EMBL/GenBank/DDBJ whole genome shotgun (WGS) entry which is preliminary data.</text>
</comment>
<protein>
    <submittedName>
        <fullName evidence="2">Uncharacterized protein</fullName>
    </submittedName>
</protein>
<gene>
    <name evidence="2" type="ORF">OZSIB_3158</name>
</gene>
<keyword evidence="1" id="KW-0802">TPR repeat</keyword>
<dbReference type="Pfam" id="PF14559">
    <property type="entry name" value="TPR_19"/>
    <property type="match status" value="1"/>
</dbReference>
<dbReference type="EMBL" id="QOQW01000006">
    <property type="protein sequence ID" value="RCK80412.1"/>
    <property type="molecule type" value="Genomic_DNA"/>
</dbReference>
<dbReference type="AlphaFoldDB" id="A0A367ZSR2"/>
<evidence type="ECO:0000313" key="2">
    <source>
        <dbReference type="EMBL" id="RCK80412.1"/>
    </source>
</evidence>
<name>A0A367ZSR2_9BACT</name>
<accession>A0A367ZSR2</accession>
<dbReference type="SUPFAM" id="SSF48452">
    <property type="entry name" value="TPR-like"/>
    <property type="match status" value="1"/>
</dbReference>
<dbReference type="Pfam" id="PF20660">
    <property type="entry name" value="DUF6812"/>
    <property type="match status" value="1"/>
</dbReference>
<dbReference type="InterPro" id="IPR011990">
    <property type="entry name" value="TPR-like_helical_dom_sf"/>
</dbReference>